<proteinExistence type="predicted"/>
<name>A0A6G8FFJ2_9MICO</name>
<reference evidence="1 2" key="1">
    <citation type="submission" date="2020-03" db="EMBL/GenBank/DDBJ databases">
        <title>Leucobacter sp. nov., isolated from beetles.</title>
        <authorList>
            <person name="Hyun D.-W."/>
            <person name="Bae J.-W."/>
        </authorList>
    </citation>
    <scope>NUCLEOTIDE SEQUENCE [LARGE SCALE GENOMIC DNA]</scope>
    <source>
        <strain evidence="1 2">HDW9B</strain>
    </source>
</reference>
<dbReference type="KEGG" id="lins:G7067_00305"/>
<dbReference type="EMBL" id="CP049934">
    <property type="protein sequence ID" value="QIM15206.1"/>
    <property type="molecule type" value="Genomic_DNA"/>
</dbReference>
<dbReference type="Proteomes" id="UP000501387">
    <property type="component" value="Chromosome"/>
</dbReference>
<keyword evidence="2" id="KW-1185">Reference proteome</keyword>
<dbReference type="AlphaFoldDB" id="A0A6G8FFJ2"/>
<protein>
    <recommendedName>
        <fullName evidence="3">Alternate-type signal peptide domain-containing protein</fullName>
    </recommendedName>
</protein>
<dbReference type="RefSeq" id="WP_166321178.1">
    <property type="nucleotide sequence ID" value="NZ_CP049934.1"/>
</dbReference>
<evidence type="ECO:0008006" key="3">
    <source>
        <dbReference type="Google" id="ProtNLM"/>
    </source>
</evidence>
<organism evidence="1 2">
    <name type="scientific">Leucobacter insecticola</name>
    <dbReference type="NCBI Taxonomy" id="2714934"/>
    <lineage>
        <taxon>Bacteria</taxon>
        <taxon>Bacillati</taxon>
        <taxon>Actinomycetota</taxon>
        <taxon>Actinomycetes</taxon>
        <taxon>Micrococcales</taxon>
        <taxon>Microbacteriaceae</taxon>
        <taxon>Leucobacter</taxon>
    </lineage>
</organism>
<evidence type="ECO:0000313" key="2">
    <source>
        <dbReference type="Proteomes" id="UP000501387"/>
    </source>
</evidence>
<sequence length="185" mass="19182">MGANTSFVGGRVTAGDLNLVYGEGSWTQITPGVTQPASGALADGTDGFVTMPGDVIEIRIPITTTLRGDNLNAKLLVSAGSGADKDIADGVIAASYRVENQAGEQAAPEAGEAELGETVDVRGLVSSNDGVTAQWQVVVTVKVTADYRWTDAEPMLDLRQWVMGGVNISLEQVREGPGFTEAGDA</sequence>
<gene>
    <name evidence="1" type="ORF">G7067_00305</name>
</gene>
<accession>A0A6G8FFJ2</accession>
<evidence type="ECO:0000313" key="1">
    <source>
        <dbReference type="EMBL" id="QIM15206.1"/>
    </source>
</evidence>